<dbReference type="EMBL" id="SMOD01000023">
    <property type="protein sequence ID" value="TDG05105.1"/>
    <property type="molecule type" value="Genomic_DNA"/>
</dbReference>
<name>A0A4R5LAZ6_9BURK</name>
<proteinExistence type="predicted"/>
<dbReference type="RefSeq" id="WP_133185871.1">
    <property type="nucleotide sequence ID" value="NZ_SMOD01000023.1"/>
</dbReference>
<accession>A0A4R5LAZ6</accession>
<comment type="caution">
    <text evidence="1">The sequence shown here is derived from an EMBL/GenBank/DDBJ whole genome shotgun (WGS) entry which is preliminary data.</text>
</comment>
<evidence type="ECO:0000313" key="2">
    <source>
        <dbReference type="Proteomes" id="UP000295606"/>
    </source>
</evidence>
<reference evidence="1 2" key="1">
    <citation type="submission" date="2019-03" db="EMBL/GenBank/DDBJ databases">
        <title>Paraburkholderia sp. isolated from native Mimosa gymnas in Guartela State Park, Brazil.</title>
        <authorList>
            <person name="Paulitsch F."/>
            <person name="Hungria M."/>
            <person name="Delamuta J.R.M."/>
            <person name="Ribeiro R.A."/>
            <person name="Dall'Agnol R."/>
            <person name="Silva J.S.B."/>
        </authorList>
    </citation>
    <scope>NUCLEOTIDE SEQUENCE [LARGE SCALE GENOMIC DNA]</scope>
    <source>
        <strain evidence="1 2">CNPSo 3008</strain>
    </source>
</reference>
<sequence>MYTNIEQQALTSLFAPDAPTFTISRTTMKRLAADKLAERRQDMPDKELYWISLEEDLSDLLGASSFH</sequence>
<dbReference type="Proteomes" id="UP000295606">
    <property type="component" value="Unassembled WGS sequence"/>
</dbReference>
<dbReference type="AlphaFoldDB" id="A0A4R5LAZ6"/>
<gene>
    <name evidence="1" type="ORF">E1N52_27100</name>
</gene>
<protein>
    <submittedName>
        <fullName evidence="1">Uncharacterized protein</fullName>
    </submittedName>
</protein>
<evidence type="ECO:0000313" key="1">
    <source>
        <dbReference type="EMBL" id="TDG05105.1"/>
    </source>
</evidence>
<organism evidence="1 2">
    <name type="scientific">Paraburkholderia guartelaensis</name>
    <dbReference type="NCBI Taxonomy" id="2546446"/>
    <lineage>
        <taxon>Bacteria</taxon>
        <taxon>Pseudomonadati</taxon>
        <taxon>Pseudomonadota</taxon>
        <taxon>Betaproteobacteria</taxon>
        <taxon>Burkholderiales</taxon>
        <taxon>Burkholderiaceae</taxon>
        <taxon>Paraburkholderia</taxon>
    </lineage>
</organism>